<dbReference type="EMBL" id="NHMK01000009">
    <property type="protein sequence ID" value="OWL97790.1"/>
    <property type="molecule type" value="Genomic_DNA"/>
</dbReference>
<feature type="chain" id="PRO_5012896491" description="Outer membrane protein beta-barrel domain-containing protein" evidence="1">
    <location>
        <begin position="26"/>
        <end position="177"/>
    </location>
</feature>
<dbReference type="Proteomes" id="UP000197208">
    <property type="component" value="Unassembled WGS sequence"/>
</dbReference>
<accession>A0A246BQ48</accession>
<dbReference type="OrthoDB" id="70884at2"/>
<sequence length="177" mass="18366">MRILKTSLLKATLATLLPLTGSLAAAQTAAADTRERPTVWAGLGLETILPVVQVSVSAPVGQVGALTVTPRVGVDATVAAILSADLLFSRADTGWYGGPSAGVVVTGRGGWRAGAVAGYRSRTRPDLGFFVEGGVRYTVLREAIGSRPAPQPGQPARPAEDFALPSPTLRLGLTYRF</sequence>
<protein>
    <recommendedName>
        <fullName evidence="4">Outer membrane protein beta-barrel domain-containing protein</fullName>
    </recommendedName>
</protein>
<comment type="caution">
    <text evidence="2">The sequence shown here is derived from an EMBL/GenBank/DDBJ whole genome shotgun (WGS) entry which is preliminary data.</text>
</comment>
<reference evidence="2 3" key="1">
    <citation type="submission" date="2017-05" db="EMBL/GenBank/DDBJ databases">
        <title>De novo genome assembly of Deniococcus indicus strain DR1.</title>
        <authorList>
            <person name="Chauhan D."/>
            <person name="Yennamalli R.M."/>
            <person name="Priyadarshini R."/>
        </authorList>
    </citation>
    <scope>NUCLEOTIDE SEQUENCE [LARGE SCALE GENOMIC DNA]</scope>
    <source>
        <strain evidence="2 3">DR1</strain>
    </source>
</reference>
<keyword evidence="1" id="KW-0732">Signal</keyword>
<dbReference type="RefSeq" id="WP_088247594.1">
    <property type="nucleotide sequence ID" value="NZ_BNAM01000002.1"/>
</dbReference>
<feature type="signal peptide" evidence="1">
    <location>
        <begin position="1"/>
        <end position="25"/>
    </location>
</feature>
<evidence type="ECO:0000256" key="1">
    <source>
        <dbReference type="SAM" id="SignalP"/>
    </source>
</evidence>
<name>A0A246BQ48_9DEIO</name>
<proteinExistence type="predicted"/>
<evidence type="ECO:0008006" key="4">
    <source>
        <dbReference type="Google" id="ProtNLM"/>
    </source>
</evidence>
<organism evidence="2 3">
    <name type="scientific">Deinococcus indicus</name>
    <dbReference type="NCBI Taxonomy" id="223556"/>
    <lineage>
        <taxon>Bacteria</taxon>
        <taxon>Thermotogati</taxon>
        <taxon>Deinococcota</taxon>
        <taxon>Deinococci</taxon>
        <taxon>Deinococcales</taxon>
        <taxon>Deinococcaceae</taxon>
        <taxon>Deinococcus</taxon>
    </lineage>
</organism>
<gene>
    <name evidence="2" type="ORF">CBQ26_05980</name>
</gene>
<dbReference type="AlphaFoldDB" id="A0A246BQ48"/>
<evidence type="ECO:0000313" key="2">
    <source>
        <dbReference type="EMBL" id="OWL97790.1"/>
    </source>
</evidence>
<keyword evidence="3" id="KW-1185">Reference proteome</keyword>
<evidence type="ECO:0000313" key="3">
    <source>
        <dbReference type="Proteomes" id="UP000197208"/>
    </source>
</evidence>